<gene>
    <name evidence="2" type="ORF">ASIM_LOCUS19870</name>
</gene>
<reference evidence="2 3" key="2">
    <citation type="submission" date="2018-11" db="EMBL/GenBank/DDBJ databases">
        <authorList>
            <consortium name="Pathogen Informatics"/>
        </authorList>
    </citation>
    <scope>NUCLEOTIDE SEQUENCE [LARGE SCALE GENOMIC DNA]</scope>
</reference>
<dbReference type="OrthoDB" id="421121at2759"/>
<name>A0A0M3KHM2_ANISI</name>
<feature type="compositionally biased region" description="Polar residues" evidence="1">
    <location>
        <begin position="20"/>
        <end position="30"/>
    </location>
</feature>
<dbReference type="SMART" id="SM00028">
    <property type="entry name" value="TPR"/>
    <property type="match status" value="3"/>
</dbReference>
<evidence type="ECO:0000313" key="4">
    <source>
        <dbReference type="WBParaSite" id="ASIM_0002048701-mRNA-1"/>
    </source>
</evidence>
<evidence type="ECO:0000313" key="2">
    <source>
        <dbReference type="EMBL" id="VDK72744.1"/>
    </source>
</evidence>
<evidence type="ECO:0000256" key="1">
    <source>
        <dbReference type="SAM" id="MobiDB-lite"/>
    </source>
</evidence>
<dbReference type="Gene3D" id="1.25.40.10">
    <property type="entry name" value="Tetratricopeptide repeat domain"/>
    <property type="match status" value="1"/>
</dbReference>
<accession>A0A0M3KHM2</accession>
<dbReference type="GO" id="GO:0036064">
    <property type="term" value="C:ciliary basal body"/>
    <property type="evidence" value="ECO:0007669"/>
    <property type="project" value="TreeGrafter"/>
</dbReference>
<keyword evidence="3" id="KW-1185">Reference proteome</keyword>
<dbReference type="PANTHER" id="PTHR44177:SF1">
    <property type="entry name" value="TETRATRICOPEPTIDE REPEAT PROTEIN 8"/>
    <property type="match status" value="1"/>
</dbReference>
<dbReference type="GO" id="GO:1905515">
    <property type="term" value="P:non-motile cilium assembly"/>
    <property type="evidence" value="ECO:0007669"/>
    <property type="project" value="InterPro"/>
</dbReference>
<dbReference type="InterPro" id="IPR011990">
    <property type="entry name" value="TPR-like_helical_dom_sf"/>
</dbReference>
<dbReference type="InterPro" id="IPR019734">
    <property type="entry name" value="TPR_rpt"/>
</dbReference>
<protein>
    <submittedName>
        <fullName evidence="4">TPR_REGION domain-containing protein</fullName>
    </submittedName>
</protein>
<dbReference type="GO" id="GO:0034464">
    <property type="term" value="C:BBSome"/>
    <property type="evidence" value="ECO:0007669"/>
    <property type="project" value="InterPro"/>
</dbReference>
<dbReference type="InterPro" id="IPR028796">
    <property type="entry name" value="BBS8"/>
</dbReference>
<feature type="compositionally biased region" description="Low complexity" evidence="1">
    <location>
        <begin position="31"/>
        <end position="40"/>
    </location>
</feature>
<dbReference type="PANTHER" id="PTHR44177">
    <property type="entry name" value="TETRATRICOPEPTIDE REPEAT PROTEIN 8"/>
    <property type="match status" value="1"/>
</dbReference>
<dbReference type="AlphaFoldDB" id="A0A0M3KHM2"/>
<dbReference type="WBParaSite" id="ASIM_0002048701-mRNA-1">
    <property type="protein sequence ID" value="ASIM_0002048701-mRNA-1"/>
    <property type="gene ID" value="ASIM_0002048701"/>
</dbReference>
<proteinExistence type="predicted"/>
<sequence>MKFRPRTSAGRPLSGVVRPETSSRPGTMEQSLRTSRTSKTARATSSNSARFVRLGTASMVAQADGQFINLARLNVEKYARDPHINRLLFEYVFYHEGDMKIAHQIAAIATKCADYSDWYWKNQLGKCYYRLGMFPDAIKQFQSSLNNQKMTYNRIDQPLMAIEQYNAGLHIFKNDVTLLIGLARVQEQLGEMEKSVETYKGVLKQEASNVEAIACIAMNYFYSDQPEIALRYYRLVAAYYRRISKLIK</sequence>
<dbReference type="CDD" id="cd21341">
    <property type="entry name" value="TTC8_N"/>
    <property type="match status" value="1"/>
</dbReference>
<dbReference type="SUPFAM" id="SSF48452">
    <property type="entry name" value="TPR-like"/>
    <property type="match status" value="1"/>
</dbReference>
<dbReference type="GO" id="GO:0097730">
    <property type="term" value="C:non-motile cilium"/>
    <property type="evidence" value="ECO:0007669"/>
    <property type="project" value="TreeGrafter"/>
</dbReference>
<reference evidence="4" key="1">
    <citation type="submission" date="2017-02" db="UniProtKB">
        <authorList>
            <consortium name="WormBaseParasite"/>
        </authorList>
    </citation>
    <scope>IDENTIFICATION</scope>
</reference>
<feature type="region of interest" description="Disordered" evidence="1">
    <location>
        <begin position="1"/>
        <end position="40"/>
    </location>
</feature>
<dbReference type="EMBL" id="UYRR01038155">
    <property type="protein sequence ID" value="VDK72744.1"/>
    <property type="molecule type" value="Genomic_DNA"/>
</dbReference>
<dbReference type="Proteomes" id="UP000267096">
    <property type="component" value="Unassembled WGS sequence"/>
</dbReference>
<evidence type="ECO:0000313" key="3">
    <source>
        <dbReference type="Proteomes" id="UP000267096"/>
    </source>
</evidence>
<organism evidence="4">
    <name type="scientific">Anisakis simplex</name>
    <name type="common">Herring worm</name>
    <dbReference type="NCBI Taxonomy" id="6269"/>
    <lineage>
        <taxon>Eukaryota</taxon>
        <taxon>Metazoa</taxon>
        <taxon>Ecdysozoa</taxon>
        <taxon>Nematoda</taxon>
        <taxon>Chromadorea</taxon>
        <taxon>Rhabditida</taxon>
        <taxon>Spirurina</taxon>
        <taxon>Ascaridomorpha</taxon>
        <taxon>Ascaridoidea</taxon>
        <taxon>Anisakidae</taxon>
        <taxon>Anisakis</taxon>
        <taxon>Anisakis simplex complex</taxon>
    </lineage>
</organism>